<evidence type="ECO:0000313" key="3">
    <source>
        <dbReference type="EMBL" id="MVT27324.1"/>
    </source>
</evidence>
<keyword evidence="4" id="KW-1185">Reference proteome</keyword>
<evidence type="ECO:0000256" key="2">
    <source>
        <dbReference type="SAM" id="Phobius"/>
    </source>
</evidence>
<feature type="region of interest" description="Disordered" evidence="1">
    <location>
        <begin position="88"/>
        <end position="139"/>
    </location>
</feature>
<reference evidence="3 4" key="1">
    <citation type="submission" date="2019-12" db="EMBL/GenBank/DDBJ databases">
        <title>Nesterenkonia muleiensis sp. nov., a novel actinobacterium isolated from sap of Populus euphratica.</title>
        <authorList>
            <person name="Wang R."/>
        </authorList>
    </citation>
    <scope>NUCLEOTIDE SEQUENCE [LARGE SCALE GENOMIC DNA]</scope>
    <source>
        <strain evidence="3 4">F10</strain>
    </source>
</reference>
<feature type="transmembrane region" description="Helical" evidence="2">
    <location>
        <begin position="26"/>
        <end position="44"/>
    </location>
</feature>
<dbReference type="Pfam" id="PF11298">
    <property type="entry name" value="DUF3099"/>
    <property type="match status" value="1"/>
</dbReference>
<accession>A0A7K1ULM5</accession>
<dbReference type="EMBL" id="WRPM01000097">
    <property type="protein sequence ID" value="MVT27324.1"/>
    <property type="molecule type" value="Genomic_DNA"/>
</dbReference>
<feature type="compositionally biased region" description="Acidic residues" evidence="1">
    <location>
        <begin position="129"/>
        <end position="139"/>
    </location>
</feature>
<protein>
    <submittedName>
        <fullName evidence="3">DUF3099 domain-containing protein</fullName>
    </submittedName>
</protein>
<dbReference type="InterPro" id="IPR021449">
    <property type="entry name" value="DUF3099"/>
</dbReference>
<gene>
    <name evidence="3" type="ORF">GNZ21_13355</name>
</gene>
<evidence type="ECO:0000256" key="1">
    <source>
        <dbReference type="SAM" id="MobiDB-lite"/>
    </source>
</evidence>
<evidence type="ECO:0000313" key="4">
    <source>
        <dbReference type="Proteomes" id="UP000460157"/>
    </source>
</evidence>
<keyword evidence="2" id="KW-1133">Transmembrane helix</keyword>
<dbReference type="Proteomes" id="UP000460157">
    <property type="component" value="Unassembled WGS sequence"/>
</dbReference>
<name>A0A7K1ULM5_9MICC</name>
<dbReference type="RefSeq" id="WP_157325172.1">
    <property type="nucleotide sequence ID" value="NZ_BMFX01000003.1"/>
</dbReference>
<feature type="transmembrane region" description="Helical" evidence="2">
    <location>
        <begin position="50"/>
        <end position="68"/>
    </location>
</feature>
<comment type="caution">
    <text evidence="3">The sequence shown here is derived from an EMBL/GenBank/DDBJ whole genome shotgun (WGS) entry which is preliminary data.</text>
</comment>
<keyword evidence="2" id="KW-0472">Membrane</keyword>
<organism evidence="3 4">
    <name type="scientific">Nesterenkonia alkaliphila</name>
    <dbReference type="NCBI Taxonomy" id="1463631"/>
    <lineage>
        <taxon>Bacteria</taxon>
        <taxon>Bacillati</taxon>
        <taxon>Actinomycetota</taxon>
        <taxon>Actinomycetes</taxon>
        <taxon>Micrococcales</taxon>
        <taxon>Micrococcaceae</taxon>
        <taxon>Nesterenkonia</taxon>
    </lineage>
</organism>
<proteinExistence type="predicted"/>
<sequence>MTSEVHTITDAPVPHSAEQHSRMMRYAVAMSIRTVCFVLAILVGAVWQSWWALAFVVGAAVLPYIAVVNANAGGDRYRGGVETLERNAQRRLGTGAQEPEAEPAQWWEEENDDAAPHSTQHEAVISGELAEDEPKEGTD</sequence>
<dbReference type="AlphaFoldDB" id="A0A7K1ULM5"/>
<dbReference type="OrthoDB" id="4229919at2"/>
<keyword evidence="2" id="KW-0812">Transmembrane</keyword>